<proteinExistence type="inferred from homology"/>
<evidence type="ECO:0000256" key="2">
    <source>
        <dbReference type="ARBA" id="ARBA00009854"/>
    </source>
</evidence>
<comment type="similarity">
    <text evidence="2">Belongs to the AAE transporter (TC 2.A.81) family.</text>
</comment>
<evidence type="ECO:0000256" key="7">
    <source>
        <dbReference type="ARBA" id="ARBA00023136"/>
    </source>
</evidence>
<sequence length="561" mass="58971">MAWFAQVLSRYPELGIYLVLGLGFWLGRVRFRGFVLGGVAGSLLVGLVLGAWFAVPVSAAAKSLAFLLFLFGIGYEVGPSFTAMKGLGWRLAALGVFMPVVGLATAWAVARAASLDAGLAAGMLSGALTQSPAMGTATEALHALPMDDATRDVLLAHVGVAGTLCYLFGAIGLILMCTAIGPRLLGIDLRSASRELESEYGIARRSQGVQAAWQPFETRAYRVPAGAAIEGRRVEEAERLVADSRLFVHRIRRNGELMEPVPGMAIEAGDLLAIAGRREVLVNVIGERAVEVEDRELLEIPIASHEVFVSKTRWVGATLEQIAISDEMRAVFLRRILRRGQEIPIGARTTIQRGDRLLLVGHERAVLRAAAGLGEVILPTDTTDFGVVGLAVFIGGLAGVVLAVPVGRITLSLGTSVGVLLAGIVTGQLRARRPSFGRIPDGAVKLMQVFGLGSFAAMVGLGAGPHFVSAVRASGIALPLGGAIVTLTPPLLALWFGRKVLRLHPVLLLGAICGGQTSTTALSVLQEKSGSSIAVLGYSGAVPVAHVFLTTWGAVMVLLFH</sequence>
<feature type="domain" description="RCK C-terminal" evidence="9">
    <location>
        <begin position="290"/>
        <end position="376"/>
    </location>
</feature>
<keyword evidence="7 8" id="KW-0472">Membrane</keyword>
<evidence type="ECO:0000256" key="8">
    <source>
        <dbReference type="SAM" id="Phobius"/>
    </source>
</evidence>
<dbReference type="Proteomes" id="UP001321580">
    <property type="component" value="Unassembled WGS sequence"/>
</dbReference>
<keyword evidence="4" id="KW-1003">Cell membrane</keyword>
<keyword evidence="6 8" id="KW-1133">Transmembrane helix</keyword>
<organism evidence="10 11">
    <name type="scientific">Lysobacter stagni</name>
    <dbReference type="NCBI Taxonomy" id="3045172"/>
    <lineage>
        <taxon>Bacteria</taxon>
        <taxon>Pseudomonadati</taxon>
        <taxon>Pseudomonadota</taxon>
        <taxon>Gammaproteobacteria</taxon>
        <taxon>Lysobacterales</taxon>
        <taxon>Lysobacteraceae</taxon>
        <taxon>Lysobacter</taxon>
    </lineage>
</organism>
<dbReference type="InterPro" id="IPR006037">
    <property type="entry name" value="RCK_C"/>
</dbReference>
<comment type="caution">
    <text evidence="10">The sequence shown here is derived from an EMBL/GenBank/DDBJ whole genome shotgun (WGS) entry which is preliminary data.</text>
</comment>
<dbReference type="InterPro" id="IPR036721">
    <property type="entry name" value="RCK_C_sf"/>
</dbReference>
<evidence type="ECO:0000313" key="10">
    <source>
        <dbReference type="EMBL" id="MDI9238591.1"/>
    </source>
</evidence>
<evidence type="ECO:0000256" key="4">
    <source>
        <dbReference type="ARBA" id="ARBA00022475"/>
    </source>
</evidence>
<feature type="transmembrane region" description="Helical" evidence="8">
    <location>
        <begin position="59"/>
        <end position="77"/>
    </location>
</feature>
<feature type="transmembrane region" description="Helical" evidence="8">
    <location>
        <begin position="474"/>
        <end position="494"/>
    </location>
</feature>
<dbReference type="InterPro" id="IPR050144">
    <property type="entry name" value="AAE_transporter"/>
</dbReference>
<feature type="transmembrane region" description="Helical" evidence="8">
    <location>
        <begin position="449"/>
        <end position="468"/>
    </location>
</feature>
<dbReference type="Gene3D" id="3.30.70.1450">
    <property type="entry name" value="Regulator of K+ conductance, C-terminal domain"/>
    <property type="match status" value="2"/>
</dbReference>
<feature type="transmembrane region" description="Helical" evidence="8">
    <location>
        <begin position="34"/>
        <end position="53"/>
    </location>
</feature>
<evidence type="ECO:0000256" key="6">
    <source>
        <dbReference type="ARBA" id="ARBA00022989"/>
    </source>
</evidence>
<dbReference type="Pfam" id="PF06826">
    <property type="entry name" value="Asp-Al_Ex"/>
    <property type="match status" value="2"/>
</dbReference>
<evidence type="ECO:0000256" key="3">
    <source>
        <dbReference type="ARBA" id="ARBA00022448"/>
    </source>
</evidence>
<accession>A0ABT6XEV4</accession>
<feature type="transmembrane region" description="Helical" evidence="8">
    <location>
        <begin position="409"/>
        <end position="429"/>
    </location>
</feature>
<feature type="transmembrane region" description="Helical" evidence="8">
    <location>
        <begin position="385"/>
        <end position="403"/>
    </location>
</feature>
<reference evidence="10 11" key="1">
    <citation type="submission" date="2023-05" db="EMBL/GenBank/DDBJ databases">
        <title>Lysobacter sp. strain LF1 Genome sequencing and assembly.</title>
        <authorList>
            <person name="Jung Y."/>
        </authorList>
    </citation>
    <scope>NUCLEOTIDE SEQUENCE [LARGE SCALE GENOMIC DNA]</scope>
    <source>
        <strain evidence="10 11">LF1</strain>
    </source>
</reference>
<dbReference type="InterPro" id="IPR006512">
    <property type="entry name" value="YidE_YbjL"/>
</dbReference>
<feature type="transmembrane region" description="Helical" evidence="8">
    <location>
        <begin position="537"/>
        <end position="560"/>
    </location>
</feature>
<gene>
    <name evidence="10" type="ORF">QLQ15_06640</name>
</gene>
<dbReference type="EMBL" id="JASGBI010000001">
    <property type="protein sequence ID" value="MDI9238591.1"/>
    <property type="molecule type" value="Genomic_DNA"/>
</dbReference>
<feature type="transmembrane region" description="Helical" evidence="8">
    <location>
        <begin position="506"/>
        <end position="525"/>
    </location>
</feature>
<dbReference type="RefSeq" id="WP_283212044.1">
    <property type="nucleotide sequence ID" value="NZ_JASGBI010000001.1"/>
</dbReference>
<feature type="transmembrane region" description="Helical" evidence="8">
    <location>
        <begin position="12"/>
        <end position="27"/>
    </location>
</feature>
<protein>
    <submittedName>
        <fullName evidence="10">TrkA C-terminal domain-containing protein</fullName>
    </submittedName>
</protein>
<comment type="subcellular location">
    <subcellularLocation>
        <location evidence="1">Cell membrane</location>
        <topology evidence="1">Multi-pass membrane protein</topology>
    </subcellularLocation>
</comment>
<evidence type="ECO:0000259" key="9">
    <source>
        <dbReference type="PROSITE" id="PS51202"/>
    </source>
</evidence>
<dbReference type="PROSITE" id="PS51202">
    <property type="entry name" value="RCK_C"/>
    <property type="match status" value="1"/>
</dbReference>
<feature type="transmembrane region" description="Helical" evidence="8">
    <location>
        <begin position="89"/>
        <end position="110"/>
    </location>
</feature>
<dbReference type="PANTHER" id="PTHR30445">
    <property type="entry name" value="K(+)_H(+) ANTIPORTER SUBUNIT KHTT"/>
    <property type="match status" value="1"/>
</dbReference>
<feature type="transmembrane region" description="Helical" evidence="8">
    <location>
        <begin position="154"/>
        <end position="180"/>
    </location>
</feature>
<dbReference type="SUPFAM" id="SSF116726">
    <property type="entry name" value="TrkA C-terminal domain-like"/>
    <property type="match status" value="2"/>
</dbReference>
<name>A0ABT6XEV4_9GAMM</name>
<dbReference type="PANTHER" id="PTHR30445:SF9">
    <property type="match status" value="1"/>
</dbReference>
<keyword evidence="3" id="KW-0813">Transport</keyword>
<evidence type="ECO:0000256" key="1">
    <source>
        <dbReference type="ARBA" id="ARBA00004651"/>
    </source>
</evidence>
<evidence type="ECO:0000313" key="11">
    <source>
        <dbReference type="Proteomes" id="UP001321580"/>
    </source>
</evidence>
<keyword evidence="11" id="KW-1185">Reference proteome</keyword>
<keyword evidence="5 8" id="KW-0812">Transmembrane</keyword>
<evidence type="ECO:0000256" key="5">
    <source>
        <dbReference type="ARBA" id="ARBA00022692"/>
    </source>
</evidence>
<dbReference type="NCBIfam" id="TIGR01625">
    <property type="entry name" value="YidE_YbjL_dupl"/>
    <property type="match status" value="1"/>
</dbReference>